<evidence type="ECO:0000256" key="4">
    <source>
        <dbReference type="ARBA" id="ARBA00023125"/>
    </source>
</evidence>
<dbReference type="SMART" id="SM00906">
    <property type="entry name" value="Fungal_trans"/>
    <property type="match status" value="1"/>
</dbReference>
<keyword evidence="4" id="KW-0238">DNA-binding</keyword>
<evidence type="ECO:0000256" key="2">
    <source>
        <dbReference type="ARBA" id="ARBA00022723"/>
    </source>
</evidence>
<dbReference type="CDD" id="cd00067">
    <property type="entry name" value="GAL4"/>
    <property type="match status" value="1"/>
</dbReference>
<protein>
    <recommendedName>
        <fullName evidence="8">Zn(2)-C6 fungal-type domain-containing protein</fullName>
    </recommendedName>
</protein>
<keyword evidence="6" id="KW-0539">Nucleus</keyword>
<name>A0A1Q5Q718_TALAT</name>
<dbReference type="OrthoDB" id="4356994at2759"/>
<dbReference type="RefSeq" id="XP_020115602.1">
    <property type="nucleotide sequence ID" value="XM_020264210.1"/>
</dbReference>
<dbReference type="PANTHER" id="PTHR47338:SF5">
    <property type="entry name" value="ZN(II)2CYS6 TRANSCRIPTION FACTOR (EUROFUNG)"/>
    <property type="match status" value="1"/>
</dbReference>
<evidence type="ECO:0000313" key="10">
    <source>
        <dbReference type="Proteomes" id="UP000214365"/>
    </source>
</evidence>
<evidence type="ECO:0000256" key="7">
    <source>
        <dbReference type="SAM" id="MobiDB-lite"/>
    </source>
</evidence>
<dbReference type="GO" id="GO:0008270">
    <property type="term" value="F:zinc ion binding"/>
    <property type="evidence" value="ECO:0007669"/>
    <property type="project" value="InterPro"/>
</dbReference>
<dbReference type="GO" id="GO:0003677">
    <property type="term" value="F:DNA binding"/>
    <property type="evidence" value="ECO:0007669"/>
    <property type="project" value="UniProtKB-KW"/>
</dbReference>
<evidence type="ECO:0000256" key="6">
    <source>
        <dbReference type="ARBA" id="ARBA00023242"/>
    </source>
</evidence>
<evidence type="ECO:0000259" key="8">
    <source>
        <dbReference type="PROSITE" id="PS50048"/>
    </source>
</evidence>
<gene>
    <name evidence="9" type="ORF">UA08_09225</name>
</gene>
<accession>A0A1Q5Q718</accession>
<dbReference type="EMBL" id="LFMY01000020">
    <property type="protein sequence ID" value="OKL55481.1"/>
    <property type="molecule type" value="Genomic_DNA"/>
</dbReference>
<dbReference type="Gene3D" id="4.10.240.10">
    <property type="entry name" value="Zn(2)-C6 fungal-type DNA-binding domain"/>
    <property type="match status" value="1"/>
</dbReference>
<dbReference type="GO" id="GO:0006351">
    <property type="term" value="P:DNA-templated transcription"/>
    <property type="evidence" value="ECO:0007669"/>
    <property type="project" value="InterPro"/>
</dbReference>
<dbReference type="GO" id="GO:0000981">
    <property type="term" value="F:DNA-binding transcription factor activity, RNA polymerase II-specific"/>
    <property type="evidence" value="ECO:0007669"/>
    <property type="project" value="InterPro"/>
</dbReference>
<dbReference type="InterPro" id="IPR036864">
    <property type="entry name" value="Zn2-C6_fun-type_DNA-bd_sf"/>
</dbReference>
<dbReference type="InterPro" id="IPR007219">
    <property type="entry name" value="XnlR_reg_dom"/>
</dbReference>
<proteinExistence type="predicted"/>
<feature type="region of interest" description="Disordered" evidence="7">
    <location>
        <begin position="537"/>
        <end position="569"/>
    </location>
</feature>
<sequence length="606" mass="68444">MRPKEASVYQRTLQACRTCRRRKTKCDGARPKCRHCSSRNIPCEWPGGGAAIITQPTVLSPTPTAPDLTPGQSVLPETSSYSSSLGPEALSSILPSREALQRCFAIFYEKHLATDFCSFLYKPQFEAQVASNKFLVTAIICLCSRYLTYEEARVHYGRASAQEVQTSFTNISKRLSREAMDQPSVPNIQGNLVLSLSELLADAGSGHWMYSGVAIRMAQMMRLNKEYHQKHSEQEREIRRRTFWACLLQDRFLAYYLAKPHTLAVRSIAVCLPSNDIALAYGEVTRGMTLNNILDQFNVNPLSDTGILPYLLKTLELWGEMADWYVYNERIRGDLSPIDPLSRFARLSASLQIWEDTFSPPLRWSDANYQMHTKLDQGRAFVSLHCLLRGGWCIMHQDYLPQTDGDSILLDFTDPAGWSLLHREPSLISTCLSNALSVGEIVASYIESDHQPSIFVAVAILSAASPLLWIQYNQDPQEFHAEKARAGDYFDNFLSLFMSWRDVWNVAGEWTKQLEKMQELYRYAYLGEVNFSNSTATESATSAEEASIPESVAQTSSPEYRPKPGDGIPQGSAPSLYMLLRMNRITNLDLRAEYESSIWSALMRES</sequence>
<dbReference type="InterPro" id="IPR050815">
    <property type="entry name" value="TF_fung"/>
</dbReference>
<dbReference type="AlphaFoldDB" id="A0A1Q5Q718"/>
<keyword evidence="5" id="KW-0804">Transcription</keyword>
<dbReference type="SMART" id="SM00066">
    <property type="entry name" value="GAL4"/>
    <property type="match status" value="1"/>
</dbReference>
<dbReference type="Pfam" id="PF00172">
    <property type="entry name" value="Zn_clus"/>
    <property type="match status" value="1"/>
</dbReference>
<feature type="domain" description="Zn(2)-C6 fungal-type" evidence="8">
    <location>
        <begin position="15"/>
        <end position="45"/>
    </location>
</feature>
<keyword evidence="2" id="KW-0479">Metal-binding</keyword>
<dbReference type="InterPro" id="IPR001138">
    <property type="entry name" value="Zn2Cys6_DnaBD"/>
</dbReference>
<reference evidence="9 10" key="1">
    <citation type="submission" date="2015-06" db="EMBL/GenBank/DDBJ databases">
        <title>Talaromyces atroroseus IBT 11181 draft genome.</title>
        <authorList>
            <person name="Rasmussen K.B."/>
            <person name="Rasmussen S."/>
            <person name="Petersen B."/>
            <person name="Sicheritz-Ponten T."/>
            <person name="Mortensen U.H."/>
            <person name="Thrane U."/>
        </authorList>
    </citation>
    <scope>NUCLEOTIDE SEQUENCE [LARGE SCALE GENOMIC DNA]</scope>
    <source>
        <strain evidence="9 10">IBT 11181</strain>
    </source>
</reference>
<evidence type="ECO:0000256" key="5">
    <source>
        <dbReference type="ARBA" id="ARBA00023163"/>
    </source>
</evidence>
<dbReference type="Pfam" id="PF04082">
    <property type="entry name" value="Fungal_trans"/>
    <property type="match status" value="1"/>
</dbReference>
<dbReference type="PROSITE" id="PS50048">
    <property type="entry name" value="ZN2_CY6_FUNGAL_2"/>
    <property type="match status" value="1"/>
</dbReference>
<dbReference type="Proteomes" id="UP000214365">
    <property type="component" value="Unassembled WGS sequence"/>
</dbReference>
<dbReference type="GeneID" id="31008981"/>
<keyword evidence="10" id="KW-1185">Reference proteome</keyword>
<dbReference type="GO" id="GO:0005634">
    <property type="term" value="C:nucleus"/>
    <property type="evidence" value="ECO:0007669"/>
    <property type="project" value="UniProtKB-SubCell"/>
</dbReference>
<dbReference type="PANTHER" id="PTHR47338">
    <property type="entry name" value="ZN(II)2CYS6 TRANSCRIPTION FACTOR (EUROFUNG)-RELATED"/>
    <property type="match status" value="1"/>
</dbReference>
<dbReference type="PROSITE" id="PS00463">
    <property type="entry name" value="ZN2_CY6_FUNGAL_1"/>
    <property type="match status" value="1"/>
</dbReference>
<keyword evidence="3" id="KW-0805">Transcription regulation</keyword>
<comment type="subcellular location">
    <subcellularLocation>
        <location evidence="1">Nucleus</location>
    </subcellularLocation>
</comment>
<evidence type="ECO:0000313" key="9">
    <source>
        <dbReference type="EMBL" id="OKL55481.1"/>
    </source>
</evidence>
<dbReference type="SUPFAM" id="SSF57701">
    <property type="entry name" value="Zn2/Cys6 DNA-binding domain"/>
    <property type="match status" value="1"/>
</dbReference>
<evidence type="ECO:0000256" key="3">
    <source>
        <dbReference type="ARBA" id="ARBA00023015"/>
    </source>
</evidence>
<feature type="compositionally biased region" description="Low complexity" evidence="7">
    <location>
        <begin position="537"/>
        <end position="546"/>
    </location>
</feature>
<organism evidence="9 10">
    <name type="scientific">Talaromyces atroroseus</name>
    <dbReference type="NCBI Taxonomy" id="1441469"/>
    <lineage>
        <taxon>Eukaryota</taxon>
        <taxon>Fungi</taxon>
        <taxon>Dikarya</taxon>
        <taxon>Ascomycota</taxon>
        <taxon>Pezizomycotina</taxon>
        <taxon>Eurotiomycetes</taxon>
        <taxon>Eurotiomycetidae</taxon>
        <taxon>Eurotiales</taxon>
        <taxon>Trichocomaceae</taxon>
        <taxon>Talaromyces</taxon>
        <taxon>Talaromyces sect. Trachyspermi</taxon>
    </lineage>
</organism>
<comment type="caution">
    <text evidence="9">The sequence shown here is derived from an EMBL/GenBank/DDBJ whole genome shotgun (WGS) entry which is preliminary data.</text>
</comment>
<evidence type="ECO:0000256" key="1">
    <source>
        <dbReference type="ARBA" id="ARBA00004123"/>
    </source>
</evidence>
<dbReference type="STRING" id="1441469.A0A1Q5Q718"/>
<dbReference type="CDD" id="cd12148">
    <property type="entry name" value="fungal_TF_MHR"/>
    <property type="match status" value="1"/>
</dbReference>